<evidence type="ECO:0008006" key="5">
    <source>
        <dbReference type="Google" id="ProtNLM"/>
    </source>
</evidence>
<dbReference type="AlphaFoldDB" id="A0A3G8H9U4"/>
<organism evidence="3 4">
    <name type="scientific">Cupriavidus pauculus</name>
    <dbReference type="NCBI Taxonomy" id="82633"/>
    <lineage>
        <taxon>Bacteria</taxon>
        <taxon>Pseudomonadati</taxon>
        <taxon>Pseudomonadota</taxon>
        <taxon>Betaproteobacteria</taxon>
        <taxon>Burkholderiales</taxon>
        <taxon>Burkholderiaceae</taxon>
        <taxon>Cupriavidus</taxon>
    </lineage>
</organism>
<dbReference type="KEGG" id="cpau:EHF44_26475"/>
<evidence type="ECO:0000313" key="4">
    <source>
        <dbReference type="Proteomes" id="UP000270411"/>
    </source>
</evidence>
<reference evidence="4" key="1">
    <citation type="submission" date="2018-11" db="EMBL/GenBank/DDBJ databases">
        <title>FDA dAtabase for Regulatory Grade micrObial Sequences (FDA-ARGOS): Supporting development and validation of Infectious Disease Dx tests.</title>
        <authorList>
            <person name="Goldberg B."/>
            <person name="Campos J."/>
            <person name="Tallon L."/>
            <person name="Sadzewicz L."/>
            <person name="Zhao X."/>
            <person name="Vavikolanu K."/>
            <person name="Mehta A."/>
            <person name="Aluvathingal J."/>
            <person name="Nadendla S."/>
            <person name="Geyer C."/>
            <person name="Nandy P."/>
            <person name="Yan Y."/>
            <person name="Sichtig H."/>
        </authorList>
    </citation>
    <scope>NUCLEOTIDE SEQUENCE [LARGE SCALE GENOMIC DNA]</scope>
    <source>
        <strain evidence="4">FDAARGOS_614</strain>
    </source>
</reference>
<feature type="compositionally biased region" description="Low complexity" evidence="1">
    <location>
        <begin position="31"/>
        <end position="54"/>
    </location>
</feature>
<gene>
    <name evidence="3" type="ORF">EHF44_26475</name>
</gene>
<name>A0A3G8H9U4_9BURK</name>
<keyword evidence="2" id="KW-0732">Signal</keyword>
<dbReference type="PROSITE" id="PS51257">
    <property type="entry name" value="PROKAR_LIPOPROTEIN"/>
    <property type="match status" value="1"/>
</dbReference>
<accession>A0A3G8H9U4</accession>
<dbReference type="RefSeq" id="WP_124686631.1">
    <property type="nucleotide sequence ID" value="NZ_CP033970.1"/>
</dbReference>
<evidence type="ECO:0000256" key="2">
    <source>
        <dbReference type="SAM" id="SignalP"/>
    </source>
</evidence>
<dbReference type="Proteomes" id="UP000270411">
    <property type="component" value="Chromosome 2"/>
</dbReference>
<feature type="signal peptide" evidence="2">
    <location>
        <begin position="1"/>
        <end position="25"/>
    </location>
</feature>
<evidence type="ECO:0000313" key="3">
    <source>
        <dbReference type="EMBL" id="AZG16900.1"/>
    </source>
</evidence>
<proteinExistence type="predicted"/>
<feature type="chain" id="PRO_5018314769" description="Lipoprotein" evidence="2">
    <location>
        <begin position="26"/>
        <end position="61"/>
    </location>
</feature>
<feature type="region of interest" description="Disordered" evidence="1">
    <location>
        <begin position="25"/>
        <end position="61"/>
    </location>
</feature>
<dbReference type="EMBL" id="CP033970">
    <property type="protein sequence ID" value="AZG16900.1"/>
    <property type="molecule type" value="Genomic_DNA"/>
</dbReference>
<evidence type="ECO:0000256" key="1">
    <source>
        <dbReference type="SAM" id="MobiDB-lite"/>
    </source>
</evidence>
<sequence>MPSLLRPARVLLAVCLTVAALSACGGNDDAPAPSNPTNPGNPSNPSDPSTPSQPVEKRCAP</sequence>
<protein>
    <recommendedName>
        <fullName evidence="5">Lipoprotein</fullName>
    </recommendedName>
</protein>